<organism evidence="6 7">
    <name type="scientific">Nonomuraea endophytica</name>
    <dbReference type="NCBI Taxonomy" id="714136"/>
    <lineage>
        <taxon>Bacteria</taxon>
        <taxon>Bacillati</taxon>
        <taxon>Actinomycetota</taxon>
        <taxon>Actinomycetes</taxon>
        <taxon>Streptosporangiales</taxon>
        <taxon>Streptosporangiaceae</taxon>
        <taxon>Nonomuraea</taxon>
    </lineage>
</organism>
<dbReference type="GO" id="GO:0005524">
    <property type="term" value="F:ATP binding"/>
    <property type="evidence" value="ECO:0007669"/>
    <property type="project" value="UniProtKB-KW"/>
</dbReference>
<proteinExistence type="inferred from homology"/>
<comment type="similarity">
    <text evidence="1">Belongs to the ABC transporter superfamily.</text>
</comment>
<dbReference type="CDD" id="cd03257">
    <property type="entry name" value="ABC_NikE_OppD_transporters"/>
    <property type="match status" value="1"/>
</dbReference>
<dbReference type="PANTHER" id="PTHR43776:SF7">
    <property type="entry name" value="D,D-DIPEPTIDE TRANSPORT ATP-BINDING PROTEIN DDPF-RELATED"/>
    <property type="match status" value="1"/>
</dbReference>
<comment type="caution">
    <text evidence="6">The sequence shown here is derived from an EMBL/GenBank/DDBJ whole genome shotgun (WGS) entry which is preliminary data.</text>
</comment>
<dbReference type="InterPro" id="IPR003593">
    <property type="entry name" value="AAA+_ATPase"/>
</dbReference>
<dbReference type="Proteomes" id="UP000568380">
    <property type="component" value="Unassembled WGS sequence"/>
</dbReference>
<evidence type="ECO:0000256" key="4">
    <source>
        <dbReference type="ARBA" id="ARBA00022840"/>
    </source>
</evidence>
<evidence type="ECO:0000259" key="5">
    <source>
        <dbReference type="PROSITE" id="PS50893"/>
    </source>
</evidence>
<dbReference type="EMBL" id="JACHIN010000006">
    <property type="protein sequence ID" value="MBB5079343.1"/>
    <property type="molecule type" value="Genomic_DNA"/>
</dbReference>
<dbReference type="SUPFAM" id="SSF52540">
    <property type="entry name" value="P-loop containing nucleoside triphosphate hydrolases"/>
    <property type="match status" value="1"/>
</dbReference>
<name>A0A7W8EHA2_9ACTN</name>
<evidence type="ECO:0000256" key="1">
    <source>
        <dbReference type="ARBA" id="ARBA00005417"/>
    </source>
</evidence>
<dbReference type="InterPro" id="IPR027417">
    <property type="entry name" value="P-loop_NTPase"/>
</dbReference>
<dbReference type="InterPro" id="IPR003439">
    <property type="entry name" value="ABC_transporter-like_ATP-bd"/>
</dbReference>
<keyword evidence="7" id="KW-1185">Reference proteome</keyword>
<dbReference type="InterPro" id="IPR050319">
    <property type="entry name" value="ABC_transp_ATP-bind"/>
</dbReference>
<keyword evidence="2" id="KW-0813">Transport</keyword>
<dbReference type="FunFam" id="3.40.50.300:FF:000016">
    <property type="entry name" value="Oligopeptide ABC transporter ATP-binding component"/>
    <property type="match status" value="1"/>
</dbReference>
<evidence type="ECO:0000256" key="3">
    <source>
        <dbReference type="ARBA" id="ARBA00022741"/>
    </source>
</evidence>
<dbReference type="PANTHER" id="PTHR43776">
    <property type="entry name" value="TRANSPORT ATP-BINDING PROTEIN"/>
    <property type="match status" value="1"/>
</dbReference>
<keyword evidence="4 6" id="KW-0067">ATP-binding</keyword>
<feature type="domain" description="ABC transporter" evidence="5">
    <location>
        <begin position="4"/>
        <end position="251"/>
    </location>
</feature>
<dbReference type="GO" id="GO:0015833">
    <property type="term" value="P:peptide transport"/>
    <property type="evidence" value="ECO:0007669"/>
    <property type="project" value="InterPro"/>
</dbReference>
<dbReference type="PROSITE" id="PS50893">
    <property type="entry name" value="ABC_TRANSPORTER_2"/>
    <property type="match status" value="1"/>
</dbReference>
<dbReference type="InterPro" id="IPR013563">
    <property type="entry name" value="Oligopep_ABC_C"/>
</dbReference>
<dbReference type="GO" id="GO:0016887">
    <property type="term" value="F:ATP hydrolysis activity"/>
    <property type="evidence" value="ECO:0007669"/>
    <property type="project" value="InterPro"/>
</dbReference>
<accession>A0A7W8EHA2</accession>
<dbReference type="GO" id="GO:0055085">
    <property type="term" value="P:transmembrane transport"/>
    <property type="evidence" value="ECO:0007669"/>
    <property type="project" value="UniProtKB-ARBA"/>
</dbReference>
<dbReference type="PROSITE" id="PS00211">
    <property type="entry name" value="ABC_TRANSPORTER_1"/>
    <property type="match status" value="1"/>
</dbReference>
<dbReference type="InterPro" id="IPR017871">
    <property type="entry name" value="ABC_transporter-like_CS"/>
</dbReference>
<gene>
    <name evidence="6" type="ORF">HNR40_004829</name>
</gene>
<dbReference type="RefSeq" id="WP_184964879.1">
    <property type="nucleotide sequence ID" value="NZ_JACHIN010000006.1"/>
</dbReference>
<keyword evidence="3" id="KW-0547">Nucleotide-binding</keyword>
<reference evidence="6 7" key="1">
    <citation type="submission" date="2020-08" db="EMBL/GenBank/DDBJ databases">
        <title>Genomic Encyclopedia of Type Strains, Phase IV (KMG-IV): sequencing the most valuable type-strain genomes for metagenomic binning, comparative biology and taxonomic classification.</title>
        <authorList>
            <person name="Goeker M."/>
        </authorList>
    </citation>
    <scope>NUCLEOTIDE SEQUENCE [LARGE SCALE GENOMIC DNA]</scope>
    <source>
        <strain evidence="6 7">DSM 45385</strain>
    </source>
</reference>
<protein>
    <submittedName>
        <fullName evidence="6">Oligopeptide/dipeptide ABC transporter ATP-binding protein</fullName>
    </submittedName>
</protein>
<dbReference type="SMART" id="SM00382">
    <property type="entry name" value="AAA"/>
    <property type="match status" value="1"/>
</dbReference>
<evidence type="ECO:0000256" key="2">
    <source>
        <dbReference type="ARBA" id="ARBA00022448"/>
    </source>
</evidence>
<dbReference type="Pfam" id="PF00005">
    <property type="entry name" value="ABC_tran"/>
    <property type="match status" value="1"/>
</dbReference>
<dbReference type="Gene3D" id="3.40.50.300">
    <property type="entry name" value="P-loop containing nucleotide triphosphate hydrolases"/>
    <property type="match status" value="1"/>
</dbReference>
<evidence type="ECO:0000313" key="6">
    <source>
        <dbReference type="EMBL" id="MBB5079343.1"/>
    </source>
</evidence>
<dbReference type="NCBIfam" id="TIGR01727">
    <property type="entry name" value="oligo_HPY"/>
    <property type="match status" value="1"/>
</dbReference>
<evidence type="ECO:0000313" key="7">
    <source>
        <dbReference type="Proteomes" id="UP000568380"/>
    </source>
</evidence>
<sequence>MSLLEVDGLATHFRLRGRPRRVVRAVDGVSFTVAPGELLALVGESGSGKTTTAQSVLRMTDPTAGTVRFAGQDITGLSRRRLKPVRRRMQVVFQDPYESLDPRFRIGRSVAEPLAVHGVGTRAERRDLVLAALERAGLSPAAAFAERYPHELSGGQRQRAAIAAALVLEPELLVADEPVSMLDVSVRAGVLALFDELRAAGLGILMITHDLSTTAAHADRIAVMYLGRIVEEGPAAEVIANPVHPYTRALVAAVPRAGEERRPIPIKAGEPPDPAAIPAGCRFHPRCPVARDECRRDDPALAVVSGAHRAACPVNLAPAVPTEEEQCAPSRPR</sequence>
<dbReference type="AlphaFoldDB" id="A0A7W8EHA2"/>
<dbReference type="Pfam" id="PF08352">
    <property type="entry name" value="oligo_HPY"/>
    <property type="match status" value="1"/>
</dbReference>